<dbReference type="Proteomes" id="UP000013487">
    <property type="component" value="Unassembled WGS sequence"/>
</dbReference>
<dbReference type="AlphaFoldDB" id="A0AAN4HJD0"/>
<dbReference type="EMBL" id="ARXZ02000004">
    <property type="protein sequence ID" value="ERI00836.1"/>
    <property type="molecule type" value="Genomic_DNA"/>
</dbReference>
<evidence type="ECO:0000313" key="2">
    <source>
        <dbReference type="Proteomes" id="UP000013487"/>
    </source>
</evidence>
<comment type="caution">
    <text evidence="1">The sequence shown here is derived from an EMBL/GenBank/DDBJ whole genome shotgun (WGS) entry which is preliminary data.</text>
</comment>
<proteinExistence type="predicted"/>
<protein>
    <submittedName>
        <fullName evidence="1">Uncharacterized protein</fullName>
    </submittedName>
</protein>
<reference evidence="1 2" key="1">
    <citation type="journal article" date="2013" name="Genome Announc.">
        <title>Draft Genome Sequence of Bacillus thuringiensis var. thuringiensis Strain T01-328, a Brazilian Isolate That Produces a Soluble Pesticide Protein, Cry1Ia.</title>
        <authorList>
            <person name="Varani A.M."/>
            <person name="Lemos M.V."/>
            <person name="Fernandes C.C."/>
            <person name="Lemos E.G."/>
            <person name="Alves E.C."/>
            <person name="Desiderio J.A."/>
        </authorList>
    </citation>
    <scope>NUCLEOTIDE SEQUENCE [LARGE SCALE GENOMIC DNA]</scope>
    <source>
        <strain evidence="1 2">T01-328</strain>
    </source>
</reference>
<sequence>MEVIYTQWHNNYDNLVLNEKYTATLYKKGWLLIETGLYQKALYREECFTVVK</sequence>
<name>A0AAN4HJD0_BACTU</name>
<gene>
    <name evidence="1" type="ORF">BTCBT_002391</name>
</gene>
<organism evidence="1 2">
    <name type="scientific">Bacillus thuringiensis T01-328</name>
    <dbReference type="NCBI Taxonomy" id="1324966"/>
    <lineage>
        <taxon>Bacteria</taxon>
        <taxon>Bacillati</taxon>
        <taxon>Bacillota</taxon>
        <taxon>Bacilli</taxon>
        <taxon>Bacillales</taxon>
        <taxon>Bacillaceae</taxon>
        <taxon>Bacillus</taxon>
        <taxon>Bacillus cereus group</taxon>
    </lineage>
</organism>
<evidence type="ECO:0000313" key="1">
    <source>
        <dbReference type="EMBL" id="ERI00836.1"/>
    </source>
</evidence>
<accession>A0AAN4HJD0</accession>